<feature type="transmembrane region" description="Helical" evidence="1">
    <location>
        <begin position="44"/>
        <end position="68"/>
    </location>
</feature>
<protein>
    <submittedName>
        <fullName evidence="2">Uncharacterized protein</fullName>
    </submittedName>
</protein>
<accession>A0ABT3BYB1</accession>
<keyword evidence="1" id="KW-0812">Transmembrane</keyword>
<evidence type="ECO:0000313" key="3">
    <source>
        <dbReference type="Proteomes" id="UP001207294"/>
    </source>
</evidence>
<keyword evidence="3" id="KW-1185">Reference proteome</keyword>
<dbReference type="EMBL" id="JAOXML010000011">
    <property type="protein sequence ID" value="MCV4377839.1"/>
    <property type="molecule type" value="Genomic_DNA"/>
</dbReference>
<keyword evidence="1" id="KW-0472">Membrane</keyword>
<name>A0ABT3BYB1_9PSED</name>
<dbReference type="RefSeq" id="WP_122371046.1">
    <property type="nucleotide sequence ID" value="NZ_JAOXMH010000010.1"/>
</dbReference>
<sequence length="154" mass="17387">MQGENDVRFVKVETVPCKLVVAGFVDEYSQYLEREKVTDKKLRYICFMLFGITSWLMILVGGLTSMFGPETISYSPQAGPTFVQLIQIYPGAILSIGVLLFVVSRFFDCASRTPLSPERFLLAFYNVQLPEERGDQARISIAHVDGSLFQITRC</sequence>
<reference evidence="2 3" key="1">
    <citation type="submission" date="2022-10" db="EMBL/GenBank/DDBJ databases">
        <title>Characterization of Pseudomonas capsici strains from pepper and tomato in Georgia.</title>
        <authorList>
            <person name="Zhao M."/>
            <person name="Dutta B."/>
        </authorList>
    </citation>
    <scope>NUCLEOTIDE SEQUENCE [LARGE SCALE GENOMIC DNA]</scope>
    <source>
        <strain evidence="2 3">Pc20-5</strain>
    </source>
</reference>
<dbReference type="Proteomes" id="UP001207294">
    <property type="component" value="Unassembled WGS sequence"/>
</dbReference>
<organism evidence="2 3">
    <name type="scientific">Pseudomonas capsici</name>
    <dbReference type="NCBI Taxonomy" id="2810614"/>
    <lineage>
        <taxon>Bacteria</taxon>
        <taxon>Pseudomonadati</taxon>
        <taxon>Pseudomonadota</taxon>
        <taxon>Gammaproteobacteria</taxon>
        <taxon>Pseudomonadales</taxon>
        <taxon>Pseudomonadaceae</taxon>
        <taxon>Pseudomonas</taxon>
    </lineage>
</organism>
<proteinExistence type="predicted"/>
<comment type="caution">
    <text evidence="2">The sequence shown here is derived from an EMBL/GenBank/DDBJ whole genome shotgun (WGS) entry which is preliminary data.</text>
</comment>
<evidence type="ECO:0000313" key="2">
    <source>
        <dbReference type="EMBL" id="MCV4377839.1"/>
    </source>
</evidence>
<keyword evidence="1" id="KW-1133">Transmembrane helix</keyword>
<gene>
    <name evidence="2" type="ORF">OH718_14670</name>
</gene>
<feature type="transmembrane region" description="Helical" evidence="1">
    <location>
        <begin position="88"/>
        <end position="107"/>
    </location>
</feature>
<evidence type="ECO:0000256" key="1">
    <source>
        <dbReference type="SAM" id="Phobius"/>
    </source>
</evidence>